<keyword evidence="7" id="KW-1185">Reference proteome</keyword>
<gene>
    <name evidence="6" type="ORF">GJ744_006757</name>
</gene>
<dbReference type="EMBL" id="JAACFV010000303">
    <property type="protein sequence ID" value="KAF7502194.1"/>
    <property type="molecule type" value="Genomic_DNA"/>
</dbReference>
<dbReference type="InterPro" id="IPR019734">
    <property type="entry name" value="TPR_rpt"/>
</dbReference>
<feature type="repeat" description="TPR" evidence="3">
    <location>
        <begin position="825"/>
        <end position="858"/>
    </location>
</feature>
<keyword evidence="1" id="KW-0677">Repeat</keyword>
<name>A0A8H7DWQ9_9EURO</name>
<dbReference type="SUPFAM" id="SSF48452">
    <property type="entry name" value="TPR-like"/>
    <property type="match status" value="1"/>
</dbReference>
<dbReference type="Pfam" id="PF13374">
    <property type="entry name" value="TPR_10"/>
    <property type="match status" value="3"/>
</dbReference>
<evidence type="ECO:0000313" key="6">
    <source>
        <dbReference type="EMBL" id="KAF7502194.1"/>
    </source>
</evidence>
<evidence type="ECO:0000256" key="3">
    <source>
        <dbReference type="PROSITE-ProRule" id="PRU00339"/>
    </source>
</evidence>
<feature type="region of interest" description="Disordered" evidence="4">
    <location>
        <begin position="479"/>
        <end position="507"/>
    </location>
</feature>
<dbReference type="Gene3D" id="1.25.40.10">
    <property type="entry name" value="Tetratricopeptide repeat domain"/>
    <property type="match status" value="3"/>
</dbReference>
<organism evidence="6 7">
    <name type="scientific">Endocarpon pusillum</name>
    <dbReference type="NCBI Taxonomy" id="364733"/>
    <lineage>
        <taxon>Eukaryota</taxon>
        <taxon>Fungi</taxon>
        <taxon>Dikarya</taxon>
        <taxon>Ascomycota</taxon>
        <taxon>Pezizomycotina</taxon>
        <taxon>Eurotiomycetes</taxon>
        <taxon>Chaetothyriomycetidae</taxon>
        <taxon>Verrucariales</taxon>
        <taxon>Verrucariaceae</taxon>
        <taxon>Endocarpon</taxon>
    </lineage>
</organism>
<keyword evidence="2 3" id="KW-0802">TPR repeat</keyword>
<dbReference type="InterPro" id="IPR011990">
    <property type="entry name" value="TPR-like_helical_dom_sf"/>
</dbReference>
<feature type="compositionally biased region" description="Basic and acidic residues" evidence="4">
    <location>
        <begin position="558"/>
        <end position="568"/>
    </location>
</feature>
<feature type="repeat" description="TPR" evidence="3">
    <location>
        <begin position="741"/>
        <end position="774"/>
    </location>
</feature>
<sequence>MADDEDESLAHVGHAIYALLEQIAIFRTKLPSKSEALQTLNLIINESDRFKIWSSSTGLLIPGHGSLDYRVREAESLSKTFRSFLTDLRENFEEVLALGLQDTPAVQTEDGAAVSEGDNDSDDSDILDILLESIKDIIDRLFRLATKLRSPETRLRSSRAQNFQILDDGVDLFKCFGEFEYDFVSSVFQQYQKGPKLANIAEHTASPDGNSKLHVDDESSRYLIERIALANVARRRQFAYWKHHRLKLEKHTEAAIAARKVPEPTKVTSILPAPVDLAPAMTISTATQLLNPTRHFDDLVSMTSVSEYMPSSAGEHGDVVIFPPPPHVAAGSKFFECPYCFTTCTKKTSKVKAWQAHLIHDLRPYICTYEDCRTPDQLYDTKVDWILHETTSHATTWKCPVHPNEVFDDLAFRLHAADGHVQNARVKGSTQEAVVTESMNKAGRSCPVCAVSDLPAAQLNDHIAAHLEKLAIFSLPKHTSTAESDDDGRSSDKANGEEDSRGLDMESDLSFDSAPIFMLDENLLTDNSSSLTSVKPRVEDRQPPSLKEELLAESELENQEHHSSRVSEEVSGSLQQQFAPGLRDGREAGPEAEQMYVRELAMKETALGPDHTSTLDTVNNLGLLYTDQGKLDEAEQIYLRALAGKETALGPDHTSTLETVNNLGLLYTDQGKLDEAEQMYLRALAGKETALGPDHTSTLNTVDNLGLLYHAQDKLKEAEQMYLRALAGRETALGPDHILTLDTVDNLGNLYFDQDKLEEAEQMFRRALALKEKVLGSEHTLTLDTVNSLGLLYRAQGKLKEAEQMYLRALAGKETALGPNHTSTLDTVDNLGNLYFDQDKLEEAEQMFRRALASKEKVLRPEHTSTLDTVNSLGLLYRAQGKLKEAEQMYLRALAGKETALGPDHTLTLDTIDNLGNLYFDQDKPEEAEQMFRRALVLKEKDLGPEHTSTLDTVNSLGLLYRAQGKLKEAEQMFLRLEHRLLS</sequence>
<feature type="repeat" description="TPR" evidence="3">
    <location>
        <begin position="867"/>
        <end position="900"/>
    </location>
</feature>
<evidence type="ECO:0000259" key="5">
    <source>
        <dbReference type="Pfam" id="PF26082"/>
    </source>
</evidence>
<dbReference type="OrthoDB" id="6133115at2759"/>
<dbReference type="PANTHER" id="PTHR45641">
    <property type="entry name" value="TETRATRICOPEPTIDE REPEAT PROTEIN (AFU_ORTHOLOGUE AFUA_6G03870)"/>
    <property type="match status" value="1"/>
</dbReference>
<evidence type="ECO:0000313" key="7">
    <source>
        <dbReference type="Proteomes" id="UP000606974"/>
    </source>
</evidence>
<feature type="repeat" description="TPR" evidence="3">
    <location>
        <begin position="909"/>
        <end position="942"/>
    </location>
</feature>
<evidence type="ECO:0000256" key="4">
    <source>
        <dbReference type="SAM" id="MobiDB-lite"/>
    </source>
</evidence>
<comment type="caution">
    <text evidence="6">The sequence shown here is derived from an EMBL/GenBank/DDBJ whole genome shotgun (WGS) entry which is preliminary data.</text>
</comment>
<dbReference type="Pfam" id="PF26082">
    <property type="entry name" value="zf-C2H2_AcuF"/>
    <property type="match status" value="1"/>
</dbReference>
<dbReference type="PROSITE" id="PS50005">
    <property type="entry name" value="TPR"/>
    <property type="match status" value="7"/>
</dbReference>
<dbReference type="InterPro" id="IPR058925">
    <property type="entry name" value="zf-C2H2_AcuF"/>
</dbReference>
<reference evidence="6" key="1">
    <citation type="submission" date="2020-02" db="EMBL/GenBank/DDBJ databases">
        <authorList>
            <person name="Palmer J.M."/>
        </authorList>
    </citation>
    <scope>NUCLEOTIDE SEQUENCE</scope>
    <source>
        <strain evidence="6">EPUS1.4</strain>
        <tissue evidence="6">Thallus</tissue>
    </source>
</reference>
<dbReference type="PRINTS" id="PR00381">
    <property type="entry name" value="KINESINLIGHT"/>
</dbReference>
<feature type="repeat" description="TPR" evidence="3">
    <location>
        <begin position="657"/>
        <end position="690"/>
    </location>
</feature>
<feature type="compositionally biased region" description="Basic and acidic residues" evidence="4">
    <location>
        <begin position="487"/>
        <end position="504"/>
    </location>
</feature>
<dbReference type="Proteomes" id="UP000606974">
    <property type="component" value="Unassembled WGS sequence"/>
</dbReference>
<evidence type="ECO:0000256" key="1">
    <source>
        <dbReference type="ARBA" id="ARBA00022737"/>
    </source>
</evidence>
<feature type="repeat" description="TPR" evidence="3">
    <location>
        <begin position="615"/>
        <end position="648"/>
    </location>
</feature>
<feature type="domain" description="Oxidoreductase acuF-like C2H2 type zinc-finger" evidence="5">
    <location>
        <begin position="333"/>
        <end position="362"/>
    </location>
</feature>
<dbReference type="SMART" id="SM00028">
    <property type="entry name" value="TPR"/>
    <property type="match status" value="9"/>
</dbReference>
<feature type="region of interest" description="Disordered" evidence="4">
    <location>
        <begin position="554"/>
        <end position="573"/>
    </location>
</feature>
<dbReference type="PANTHER" id="PTHR45641:SF19">
    <property type="entry name" value="NEPHROCYSTIN-3"/>
    <property type="match status" value="1"/>
</dbReference>
<dbReference type="Pfam" id="PF13424">
    <property type="entry name" value="TPR_12"/>
    <property type="match status" value="3"/>
</dbReference>
<feature type="repeat" description="TPR" evidence="3">
    <location>
        <begin position="783"/>
        <end position="816"/>
    </location>
</feature>
<dbReference type="AlphaFoldDB" id="A0A8H7DWQ9"/>
<evidence type="ECO:0000256" key="2">
    <source>
        <dbReference type="ARBA" id="ARBA00022803"/>
    </source>
</evidence>
<protein>
    <recommendedName>
        <fullName evidence="5">Oxidoreductase acuF-like C2H2 type zinc-finger domain-containing protein</fullName>
    </recommendedName>
</protein>
<accession>A0A8H7DWQ9</accession>
<proteinExistence type="predicted"/>